<evidence type="ECO:0000313" key="2">
    <source>
        <dbReference type="Proteomes" id="UP000175677"/>
    </source>
</evidence>
<evidence type="ECO:0008006" key="3">
    <source>
        <dbReference type="Google" id="ProtNLM"/>
    </source>
</evidence>
<gene>
    <name evidence="1" type="ORF">BFQ30_05235</name>
</gene>
<dbReference type="Proteomes" id="UP000175677">
    <property type="component" value="Unassembled WGS sequence"/>
</dbReference>
<dbReference type="Pfam" id="PF14281">
    <property type="entry name" value="PDDEXK_4"/>
    <property type="match status" value="1"/>
</dbReference>
<proteinExistence type="predicted"/>
<dbReference type="RefSeq" id="WP_005641435.1">
    <property type="nucleotide sequence ID" value="NZ_MCII02000030.1"/>
</dbReference>
<reference evidence="1 2" key="1">
    <citation type="submission" date="2016-08" db="EMBL/GenBank/DDBJ databases">
        <authorList>
            <person name="Eshaghi A."/>
            <person name="Soares D."/>
            <person name="Kus J."/>
            <person name="Richardson D."/>
            <person name="Li A."/>
            <person name="Patel S.N."/>
        </authorList>
    </citation>
    <scope>NUCLEOTIDE SEQUENCE [LARGE SCALE GENOMIC DNA]</scope>
    <source>
        <strain evidence="1 2">C860</strain>
    </source>
</reference>
<dbReference type="EMBL" id="MDJC01000003">
    <property type="protein sequence ID" value="OEY77833.1"/>
    <property type="molecule type" value="Genomic_DNA"/>
</dbReference>
<evidence type="ECO:0000313" key="1">
    <source>
        <dbReference type="EMBL" id="OEY77833.1"/>
    </source>
</evidence>
<name>A0ABX3BRA1_9PAST</name>
<organism evidence="1 2">
    <name type="scientific">Haemophilus quentini</name>
    <dbReference type="NCBI Taxonomy" id="123834"/>
    <lineage>
        <taxon>Bacteria</taxon>
        <taxon>Pseudomonadati</taxon>
        <taxon>Pseudomonadota</taxon>
        <taxon>Gammaproteobacteria</taxon>
        <taxon>Pasteurellales</taxon>
        <taxon>Pasteurellaceae</taxon>
        <taxon>Haemophilus</taxon>
    </lineage>
</organism>
<protein>
    <recommendedName>
        <fullName evidence="3">PD-(D/E)XK nuclease superfamily protein</fullName>
    </recommendedName>
</protein>
<keyword evidence="2" id="KW-1185">Reference proteome</keyword>
<sequence>MANNINQVVDSLISINQVIENFRLQREKTELYDSNRFNPFQFIRMDEMGLSKILAFLLAPKEAHGQGDLFLNSFLKFINKHQFLAYEKVNIYLEKPTNRNRRHDIFIEGVLDNKRVWAISIENKLQGAVDQKGQMNDYAEDLKNYTSESYFLIYLPVFSDNPSKESISEEHWLELITNKKAMILSASMIIQWLDNTVIIAPAVKQFCNDFKNFLSEDVMGNTQDTNDLVTYLLDNEQALDSALKVIDTTNTLYEKLGDILVEQLTEKFERYYPDLRAFKFKCCKVRHHSNSLFGISIQRDDVNFGVAIEFGKTWLEDCYYGFYCHKKVHPQLYQYLHGCSADLRNNAGFKANQWWVGWKNFDYVNWDSEVLGKITTGELANNIFEHWKPLLDFFNQHLNKIKEELAKS</sequence>
<comment type="caution">
    <text evidence="1">The sequence shown here is derived from an EMBL/GenBank/DDBJ whole genome shotgun (WGS) entry which is preliminary data.</text>
</comment>
<accession>A0ABX3BRA1</accession>
<dbReference type="InterPro" id="IPR029470">
    <property type="entry name" value="PDDEXK_4"/>
</dbReference>